<dbReference type="Gene3D" id="2.150.10.10">
    <property type="entry name" value="Serralysin-like metalloprotease, C-terminal"/>
    <property type="match status" value="7"/>
</dbReference>
<keyword evidence="4" id="KW-0677">Repeat</keyword>
<evidence type="ECO:0000259" key="5">
    <source>
        <dbReference type="Pfam" id="PF08548"/>
    </source>
</evidence>
<protein>
    <submittedName>
        <fullName evidence="6">Beta strand repeat-containing protein</fullName>
    </submittedName>
</protein>
<evidence type="ECO:0000256" key="4">
    <source>
        <dbReference type="ARBA" id="ARBA00022737"/>
    </source>
</evidence>
<dbReference type="EMBL" id="JBHRVU010000005">
    <property type="protein sequence ID" value="MFC3443391.1"/>
    <property type="molecule type" value="Genomic_DNA"/>
</dbReference>
<dbReference type="InterPro" id="IPR011044">
    <property type="entry name" value="Quino_amine_DH_bsu"/>
</dbReference>
<evidence type="ECO:0000256" key="1">
    <source>
        <dbReference type="ARBA" id="ARBA00001913"/>
    </source>
</evidence>
<keyword evidence="7" id="KW-1185">Reference proteome</keyword>
<dbReference type="RefSeq" id="WP_380798116.1">
    <property type="nucleotide sequence ID" value="NZ_JBHRVU010000005.1"/>
</dbReference>
<dbReference type="InterPro" id="IPR050557">
    <property type="entry name" value="RTX_toxin/Mannuronan_C5-epim"/>
</dbReference>
<dbReference type="PROSITE" id="PS00330">
    <property type="entry name" value="HEMOLYSIN_CALCIUM"/>
    <property type="match status" value="16"/>
</dbReference>
<evidence type="ECO:0000313" key="6">
    <source>
        <dbReference type="EMBL" id="MFC3443391.1"/>
    </source>
</evidence>
<dbReference type="Pfam" id="PF08548">
    <property type="entry name" value="Peptidase_M10_C"/>
    <property type="match status" value="3"/>
</dbReference>
<comment type="subcellular location">
    <subcellularLocation>
        <location evidence="2">Secreted</location>
    </subcellularLocation>
</comment>
<dbReference type="SUPFAM" id="SSF51120">
    <property type="entry name" value="beta-Roll"/>
    <property type="match status" value="8"/>
</dbReference>
<dbReference type="InterPro" id="IPR001343">
    <property type="entry name" value="Hemolysn_Ca-bd"/>
</dbReference>
<dbReference type="Pfam" id="PF00353">
    <property type="entry name" value="HemolysinCabind"/>
    <property type="match status" value="10"/>
</dbReference>
<feature type="domain" description="Peptidase M10 serralysin C-terminal" evidence="5">
    <location>
        <begin position="340"/>
        <end position="443"/>
    </location>
</feature>
<evidence type="ECO:0000313" key="7">
    <source>
        <dbReference type="Proteomes" id="UP001595681"/>
    </source>
</evidence>
<reference evidence="7" key="1">
    <citation type="journal article" date="2019" name="Int. J. Syst. Evol. Microbiol.">
        <title>The Global Catalogue of Microorganisms (GCM) 10K type strain sequencing project: providing services to taxonomists for standard genome sequencing and annotation.</title>
        <authorList>
            <consortium name="The Broad Institute Genomics Platform"/>
            <consortium name="The Broad Institute Genome Sequencing Center for Infectious Disease"/>
            <person name="Wu L."/>
            <person name="Ma J."/>
        </authorList>
    </citation>
    <scope>NUCLEOTIDE SEQUENCE [LARGE SCALE GENOMIC DNA]</scope>
    <source>
        <strain evidence="7">CCM 7491</strain>
    </source>
</reference>
<dbReference type="PRINTS" id="PR00313">
    <property type="entry name" value="CABNDNGRPT"/>
</dbReference>
<dbReference type="PANTHER" id="PTHR38340:SF1">
    <property type="entry name" value="S-LAYER PROTEIN"/>
    <property type="match status" value="1"/>
</dbReference>
<comment type="cofactor">
    <cofactor evidence="1">
        <name>Ca(2+)</name>
        <dbReference type="ChEBI" id="CHEBI:29108"/>
    </cofactor>
</comment>
<accession>A0ABV7NIS5</accession>
<dbReference type="PANTHER" id="PTHR38340">
    <property type="entry name" value="S-LAYER PROTEIN"/>
    <property type="match status" value="1"/>
</dbReference>
<dbReference type="InterPro" id="IPR011049">
    <property type="entry name" value="Serralysin-like_metalloprot_C"/>
</dbReference>
<dbReference type="SUPFAM" id="SSF50969">
    <property type="entry name" value="YVTN repeat-like/Quinoprotein amine dehydrogenase"/>
    <property type="match status" value="1"/>
</dbReference>
<dbReference type="InterPro" id="IPR013858">
    <property type="entry name" value="Peptidase_M10B_C"/>
</dbReference>
<comment type="caution">
    <text evidence="6">The sequence shown here is derived from an EMBL/GenBank/DDBJ whole genome shotgun (WGS) entry which is preliminary data.</text>
</comment>
<keyword evidence="3" id="KW-0964">Secreted</keyword>
<sequence>MGSFDNPGEAANDFDIDFADVALTLSGTAVAAGSTLLINGETGVAEIRAVNSQTGAVIASLTTAFGSSHVVGGAYHAARGSFFLVQDRVPATQKSTVAEIDASTGAVLNSFAVDGDGFTINFGDIDVDPATGDLILVSSDESSVLRVSPTGTLLGTIALPSGIGGLAGIAFIPGAPDEAYVTNTSGTVFHVAGFGYAETVTGTNGADTLNGTAGADDIYGLNGNDVINGLAGDDRMEGGNGNDTLTGGAGADQFAYAARGFGADVITDFTLGVDRIDLSALGIADLATFSDRISQDGTDTLISFFIGNGAETIRIQNILPQQLTAASFIFNDTTTARTVNGGSFADMLFGGKGNDTLSGGGGNDDLRGGAGNDRLVGGSGGDALTGGAGADVFAYDERGFGQDVITDFTLGVDRIDLSTLGIADLSTFADRISQDGTDTLISFFIGNGTEAIRIQNILPQQLTAASFIFNDTTTARTVNGGSFADMLFGGKGNDTLSGGGGNDDLRGGAGNDRLVGGSGGDALTGGAGADVFAYDERGFGQDVITDFTLGVDRIDLSTLGIADLSTFADRISQDGTDTLISFFIGNGTEAIRIQNILPQQLTAASFLFNDTTAARAVNGGSFADMLFGGKGNDTLSGGGGNDDLRGGAGNDRLIGGSGGDALTGGAGADVFAYDERGFGQDVITDFTLGVDRIDLSTLGIADLSTFADRISQDGTDTLISFFIGNGTEAIRIQNILPQQLTAASFLFNSSTAARAVNGGSFADMLFGGKGNDTLSGGGGNDDLRGGAGNDRLDGGSGNDILTGGLGDDIYFVDQVGDNVVELDGEGNDQIFSSVSYALAGRIVETLTLTGSANINATGNGRANVISGNAGDNVLDGGGGVDTLSYAYATGPIAVSLAITAAQATNGAGTDTISNFENLTGSAYSDLLTGDSGNNVIDGGTGADVMTGGLGNDIYYVDHAGDNVVEADNGGTDRIYASVSYSLAGRIVETLSLTGSANIDATGNGRANTLEGNDGGNILRGEGGNDILRGGYGADILIGGAGNDLLDGGAHTDTASYVDATAGVTVSLAISGAQNTGGAGVDTLVSIEKLTGSAYADRLTGDAGNNTLDGGAGADILTGGLGDDTYYVDHAGDNVVEADNGGTDRIFSSVSYSLTGRIVETLSLTGSASITATGNGRVNTLNGNDGNNSLWGLGGADRLNGGAGDDLLYGGLGADTLTGGVGSDRFVFDTALGGDNVDRIVDFSGADDTILLDDAVFTGLAAGGLSTAAFHIGATAADASDRILYDSATGNLSYDADGNGAGAAILFAQLGTGLALTQADFVVV</sequence>
<feature type="domain" description="Peptidase M10 serralysin C-terminal" evidence="5">
    <location>
        <begin position="216"/>
        <end position="304"/>
    </location>
</feature>
<organism evidence="6 7">
    <name type="scientific">Sphingobium rhizovicinum</name>
    <dbReference type="NCBI Taxonomy" id="432308"/>
    <lineage>
        <taxon>Bacteria</taxon>
        <taxon>Pseudomonadati</taxon>
        <taxon>Pseudomonadota</taxon>
        <taxon>Alphaproteobacteria</taxon>
        <taxon>Sphingomonadales</taxon>
        <taxon>Sphingomonadaceae</taxon>
        <taxon>Sphingobium</taxon>
    </lineage>
</organism>
<dbReference type="InterPro" id="IPR018511">
    <property type="entry name" value="Hemolysin-typ_Ca-bd_CS"/>
</dbReference>
<evidence type="ECO:0000256" key="2">
    <source>
        <dbReference type="ARBA" id="ARBA00004613"/>
    </source>
</evidence>
<feature type="domain" description="Peptidase M10 serralysin C-terminal" evidence="5">
    <location>
        <begin position="479"/>
        <end position="582"/>
    </location>
</feature>
<proteinExistence type="predicted"/>
<evidence type="ECO:0000256" key="3">
    <source>
        <dbReference type="ARBA" id="ARBA00022525"/>
    </source>
</evidence>
<gene>
    <name evidence="6" type="ORF">ACFOKF_19745</name>
</gene>
<dbReference type="Proteomes" id="UP001595681">
    <property type="component" value="Unassembled WGS sequence"/>
</dbReference>
<name>A0ABV7NIS5_9SPHN</name>